<evidence type="ECO:0000313" key="2">
    <source>
        <dbReference type="EMBL" id="MBB4017159.1"/>
    </source>
</evidence>
<sequence>MTQERTLMLLRRLRQRGLTRAEEGIMRAERGLREAEAAVRAAQAAVEQHAATARQEEKTLLGRMAVRLAGASDIARQQAVLDGVAAEAGRRRAGAAAAGEEREAQAATLAAARQELQRRRRKLAKLDLLLDERKMQQLRRDEALVEAEAEDRAVALAGSSHGTPFPRS</sequence>
<dbReference type="Gene3D" id="1.10.287.1700">
    <property type="match status" value="1"/>
</dbReference>
<comment type="caution">
    <text evidence="2">The sequence shown here is derived from an EMBL/GenBank/DDBJ whole genome shotgun (WGS) entry which is preliminary data.</text>
</comment>
<protein>
    <recommendedName>
        <fullName evidence="4">Type III secretion protein</fullName>
    </recommendedName>
</protein>
<dbReference type="AlphaFoldDB" id="A0A840C0W7"/>
<dbReference type="RefSeq" id="WP_019403909.1">
    <property type="nucleotide sequence ID" value="NZ_JACIEN010000002.1"/>
</dbReference>
<evidence type="ECO:0000256" key="1">
    <source>
        <dbReference type="SAM" id="Coils"/>
    </source>
</evidence>
<dbReference type="Proteomes" id="UP000577362">
    <property type="component" value="Unassembled WGS sequence"/>
</dbReference>
<accession>A0A840C0W7</accession>
<dbReference type="EMBL" id="JACIEN010000002">
    <property type="protein sequence ID" value="MBB4017159.1"/>
    <property type="molecule type" value="Genomic_DNA"/>
</dbReference>
<keyword evidence="3" id="KW-1185">Reference proteome</keyword>
<name>A0A840C0W7_9HYPH</name>
<proteinExistence type="predicted"/>
<organism evidence="2 3">
    <name type="scientific">Chelatococcus caeni</name>
    <dbReference type="NCBI Taxonomy" id="1348468"/>
    <lineage>
        <taxon>Bacteria</taxon>
        <taxon>Pseudomonadati</taxon>
        <taxon>Pseudomonadota</taxon>
        <taxon>Alphaproteobacteria</taxon>
        <taxon>Hyphomicrobiales</taxon>
        <taxon>Chelatococcaceae</taxon>
        <taxon>Chelatococcus</taxon>
    </lineage>
</organism>
<reference evidence="2 3" key="1">
    <citation type="submission" date="2020-08" db="EMBL/GenBank/DDBJ databases">
        <title>Genomic Encyclopedia of Type Strains, Phase IV (KMG-IV): sequencing the most valuable type-strain genomes for metagenomic binning, comparative biology and taxonomic classification.</title>
        <authorList>
            <person name="Goeker M."/>
        </authorList>
    </citation>
    <scope>NUCLEOTIDE SEQUENCE [LARGE SCALE GENOMIC DNA]</scope>
    <source>
        <strain evidence="2 3">DSM 103737</strain>
    </source>
</reference>
<gene>
    <name evidence="2" type="ORF">GGR16_002188</name>
</gene>
<keyword evidence="1" id="KW-0175">Coiled coil</keyword>
<evidence type="ECO:0000313" key="3">
    <source>
        <dbReference type="Proteomes" id="UP000577362"/>
    </source>
</evidence>
<evidence type="ECO:0008006" key="4">
    <source>
        <dbReference type="Google" id="ProtNLM"/>
    </source>
</evidence>
<feature type="coiled-coil region" evidence="1">
    <location>
        <begin position="18"/>
        <end position="52"/>
    </location>
</feature>
<dbReference type="InterPro" id="IPR053716">
    <property type="entry name" value="Flag_assembly_chemotaxis_eff"/>
</dbReference>